<feature type="region of interest" description="Disordered" evidence="1">
    <location>
        <begin position="128"/>
        <end position="193"/>
    </location>
</feature>
<feature type="chain" id="PRO_5026719132" evidence="2">
    <location>
        <begin position="23"/>
        <end position="470"/>
    </location>
</feature>
<evidence type="ECO:0000313" key="3">
    <source>
        <dbReference type="Proteomes" id="UP000504618"/>
    </source>
</evidence>
<accession>A0A6J1PI70</accession>
<name>A0A6J1PI70_9HYME</name>
<evidence type="ECO:0000256" key="1">
    <source>
        <dbReference type="SAM" id="MobiDB-lite"/>
    </source>
</evidence>
<proteinExistence type="predicted"/>
<dbReference type="OrthoDB" id="7555434at2759"/>
<feature type="compositionally biased region" description="Basic and acidic residues" evidence="1">
    <location>
        <begin position="275"/>
        <end position="289"/>
    </location>
</feature>
<feature type="compositionally biased region" description="Polar residues" evidence="1">
    <location>
        <begin position="45"/>
        <end position="54"/>
    </location>
</feature>
<keyword evidence="2" id="KW-0732">Signal</keyword>
<keyword evidence="3" id="KW-1185">Reference proteome</keyword>
<dbReference type="Proteomes" id="UP000504618">
    <property type="component" value="Unplaced"/>
</dbReference>
<feature type="compositionally biased region" description="Basic and acidic residues" evidence="1">
    <location>
        <begin position="451"/>
        <end position="460"/>
    </location>
</feature>
<feature type="signal peptide" evidence="2">
    <location>
        <begin position="1"/>
        <end position="22"/>
    </location>
</feature>
<dbReference type="AlphaFoldDB" id="A0A6J1PI70"/>
<organism evidence="3 4">
    <name type="scientific">Temnothorax curvispinosus</name>
    <dbReference type="NCBI Taxonomy" id="300111"/>
    <lineage>
        <taxon>Eukaryota</taxon>
        <taxon>Metazoa</taxon>
        <taxon>Ecdysozoa</taxon>
        <taxon>Arthropoda</taxon>
        <taxon>Hexapoda</taxon>
        <taxon>Insecta</taxon>
        <taxon>Pterygota</taxon>
        <taxon>Neoptera</taxon>
        <taxon>Endopterygota</taxon>
        <taxon>Hymenoptera</taxon>
        <taxon>Apocrita</taxon>
        <taxon>Aculeata</taxon>
        <taxon>Formicoidea</taxon>
        <taxon>Formicidae</taxon>
        <taxon>Myrmicinae</taxon>
        <taxon>Temnothorax</taxon>
    </lineage>
</organism>
<feature type="region of interest" description="Disordered" evidence="1">
    <location>
        <begin position="266"/>
        <end position="297"/>
    </location>
</feature>
<evidence type="ECO:0000313" key="4">
    <source>
        <dbReference type="RefSeq" id="XP_024869304.1"/>
    </source>
</evidence>
<reference evidence="4" key="1">
    <citation type="submission" date="2025-08" db="UniProtKB">
        <authorList>
            <consortium name="RefSeq"/>
        </authorList>
    </citation>
    <scope>IDENTIFICATION</scope>
    <source>
        <tissue evidence="4">Whole body</tissue>
    </source>
</reference>
<feature type="region of interest" description="Disordered" evidence="1">
    <location>
        <begin position="45"/>
        <end position="68"/>
    </location>
</feature>
<gene>
    <name evidence="4" type="primary">LOC112453009</name>
</gene>
<protein>
    <submittedName>
        <fullName evidence="4">Uncharacterized protein LOC112453009 isoform X1</fullName>
    </submittedName>
</protein>
<dbReference type="GeneID" id="112453009"/>
<dbReference type="RefSeq" id="XP_024869304.1">
    <property type="nucleotide sequence ID" value="XM_025013536.1"/>
</dbReference>
<evidence type="ECO:0000256" key="2">
    <source>
        <dbReference type="SAM" id="SignalP"/>
    </source>
</evidence>
<sequence length="470" mass="54034">MFSHRGLFLAVTIISLASIALADVLVQPSYEHQYYSNPRYLQHQSTVSQHSIRSPEQYRTEQLPNQESGVQTPVYPYQWNQADARSHVLSYPHRLPYHHYLPRPHHVHFARIGGHGYVRPSVYVGHPQSLAVHNRRKRSRRSDPTSTESSKSEVVAYDNDVAAKSPLTDAKDPTTVDSLLPEHEPTDTTDKRVENRQIKNDYITNPRLFGFYTEDTHPEHAYDIPNTWKDMINQYDTNRHTQSPNVAQGEACSDDSRIVYNRPLMRFAQSSSSPKSHDNDYGSKYRDNGSDSASDTVKETAKWFGGHHEPEKISLQEITNMNMIDTAEPSQDKILQIPFYSEVTPKASQYADTAATPTSVQFQPPFVTYVQNPYRSNEESSATNEIVGAPCDTNDRPYNYNLNPNYNLNYLYNYPRYWKKDWVKGEGILYPTFVEDFFGLKKINDTTSTDASKHTPDRNKFYPTYGRTLE</sequence>
<feature type="region of interest" description="Disordered" evidence="1">
    <location>
        <begin position="447"/>
        <end position="470"/>
    </location>
</feature>
<feature type="compositionally biased region" description="Basic and acidic residues" evidence="1">
    <location>
        <begin position="169"/>
        <end position="193"/>
    </location>
</feature>